<organism evidence="2 3">
    <name type="scientific">Coptis chinensis</name>
    <dbReference type="NCBI Taxonomy" id="261450"/>
    <lineage>
        <taxon>Eukaryota</taxon>
        <taxon>Viridiplantae</taxon>
        <taxon>Streptophyta</taxon>
        <taxon>Embryophyta</taxon>
        <taxon>Tracheophyta</taxon>
        <taxon>Spermatophyta</taxon>
        <taxon>Magnoliopsida</taxon>
        <taxon>Ranunculales</taxon>
        <taxon>Ranunculaceae</taxon>
        <taxon>Coptidoideae</taxon>
        <taxon>Coptis</taxon>
    </lineage>
</organism>
<evidence type="ECO:0000256" key="1">
    <source>
        <dbReference type="SAM" id="MobiDB-lite"/>
    </source>
</evidence>
<dbReference type="OrthoDB" id="1050897at2759"/>
<dbReference type="AlphaFoldDB" id="A0A835LV20"/>
<dbReference type="EMBL" id="JADFTS010000006">
    <property type="protein sequence ID" value="KAF9600536.1"/>
    <property type="molecule type" value="Genomic_DNA"/>
</dbReference>
<gene>
    <name evidence="2" type="ORF">IFM89_009985</name>
</gene>
<reference evidence="2 3" key="1">
    <citation type="submission" date="2020-10" db="EMBL/GenBank/DDBJ databases">
        <title>The Coptis chinensis genome and diversification of protoberbering-type alkaloids.</title>
        <authorList>
            <person name="Wang B."/>
            <person name="Shu S."/>
            <person name="Song C."/>
            <person name="Liu Y."/>
        </authorList>
    </citation>
    <scope>NUCLEOTIDE SEQUENCE [LARGE SCALE GENOMIC DNA]</scope>
    <source>
        <strain evidence="2">HL-2020</strain>
        <tissue evidence="2">Leaf</tissue>
    </source>
</reference>
<accession>A0A835LV20</accession>
<proteinExistence type="predicted"/>
<feature type="region of interest" description="Disordered" evidence="1">
    <location>
        <begin position="163"/>
        <end position="209"/>
    </location>
</feature>
<dbReference type="PANTHER" id="PTHR33710:SF79">
    <property type="entry name" value="OS06G0205337 PROTEIN"/>
    <property type="match status" value="1"/>
</dbReference>
<dbReference type="Proteomes" id="UP000631114">
    <property type="component" value="Unassembled WGS sequence"/>
</dbReference>
<comment type="caution">
    <text evidence="2">The sequence shown here is derived from an EMBL/GenBank/DDBJ whole genome shotgun (WGS) entry which is preliminary data.</text>
</comment>
<protein>
    <submittedName>
        <fullName evidence="2">Uncharacterized protein</fullName>
    </submittedName>
</protein>
<keyword evidence="3" id="KW-1185">Reference proteome</keyword>
<feature type="compositionally biased region" description="Basic and acidic residues" evidence="1">
    <location>
        <begin position="188"/>
        <end position="209"/>
    </location>
</feature>
<dbReference type="SUPFAM" id="SSF56219">
    <property type="entry name" value="DNase I-like"/>
    <property type="match status" value="1"/>
</dbReference>
<evidence type="ECO:0000313" key="3">
    <source>
        <dbReference type="Proteomes" id="UP000631114"/>
    </source>
</evidence>
<dbReference type="PANTHER" id="PTHR33710">
    <property type="entry name" value="BNAC02G09200D PROTEIN"/>
    <property type="match status" value="1"/>
</dbReference>
<name>A0A835LV20_9MAGN</name>
<evidence type="ECO:0000313" key="2">
    <source>
        <dbReference type="EMBL" id="KAF9600536.1"/>
    </source>
</evidence>
<dbReference type="InterPro" id="IPR036691">
    <property type="entry name" value="Endo/exonu/phosph_ase_sf"/>
</dbReference>
<sequence length="224" mass="26409">MNESFMGQKQLRVKTEFNDSQPSHDIIRDLALIDLRFKRYPFTWSSRRLDQDNIRKRLDRALSTTDWSLLFPAYTLHHLPAISSNHCPLLLNTHPILPSYQKPFIFHHMWIDHQEYHDVISHTWQRVHITNFSNPHLAIPKHLNSTKKALKRWVDGDRNFWEQPIPRNARQENRGQSPSPPSPSTDRSGCRLDREPNRQAGDFERFAHVDRQANMAADAVPKRL</sequence>